<feature type="coiled-coil region" evidence="1">
    <location>
        <begin position="2751"/>
        <end position="2807"/>
    </location>
</feature>
<feature type="coiled-coil region" evidence="1">
    <location>
        <begin position="1377"/>
        <end position="1407"/>
    </location>
</feature>
<feature type="coiled-coil region" evidence="1">
    <location>
        <begin position="578"/>
        <end position="628"/>
    </location>
</feature>
<feature type="coiled-coil region" evidence="1">
    <location>
        <begin position="1439"/>
        <end position="1495"/>
    </location>
</feature>
<dbReference type="RefSeq" id="XP_028289445.1">
    <property type="nucleotide sequence ID" value="XM_028433644.1"/>
</dbReference>
<accession>A0A6P7KIX6</accession>
<keyword evidence="3" id="KW-1185">Reference proteome</keyword>
<feature type="coiled-coil region" evidence="1">
    <location>
        <begin position="1853"/>
        <end position="1903"/>
    </location>
</feature>
<feature type="coiled-coil region" evidence="1">
    <location>
        <begin position="102"/>
        <end position="132"/>
    </location>
</feature>
<feature type="coiled-coil region" evidence="1">
    <location>
        <begin position="1706"/>
        <end position="1736"/>
    </location>
</feature>
<feature type="compositionally biased region" description="Polar residues" evidence="2">
    <location>
        <begin position="1272"/>
        <end position="1283"/>
    </location>
</feature>
<feature type="coiled-coil region" evidence="1">
    <location>
        <begin position="760"/>
        <end position="790"/>
    </location>
</feature>
<dbReference type="GeneID" id="114453749"/>
<sequence length="2951" mass="344245">MGRLLGPDPDRGPPFAKKGKKEQKRTSRYEKLASEFCSLQSQLDTVLETNSLLTSLVNEKNSLEDRLTQEREAKDQCLLQQQEQSKELQLLRTTNSQIHTELTEQRSLVQQLSAENEALRQLTASKARLRQHEELLPDESYAKLLIKYVRLKKRLRKQGVACNIEEEEEELVEKRRLVQQVGDENKALRKQLRQLPGQIRLDLEKELSGKEAQIISLQQSLELQQKHTETQIQEFQAKLDKAITAAKEKSVLEEELKRRRQKEMREQEEAAEQNLINSLMAENIQVKESEARLRQQEEAALLPDESYVLLLIKCMRLKKQLRKQEAANAIEKQNPSQRRPVAEKAKKGKKEQKRTSRYEKLASEFCSLQSQLDTVLETNSLLTSLVNEKNSLEDRLTQEREAKDQCLLQQQEQSKELQLLRTTNSQIHTELTEQRSLVQQLSAENEALRQLTASKARLRQHEELLPDESYAKLLIKYVRLKKRLRKQGVACNIEEEEEELVEKRRLVQQVGDENKALRKQLRQLPGQIRLDLEKELSGKEAQIISLQQSLELQQKHTETQIQEFQAKLDKAITAAKEKSVLEEELKRRRQKEMREQEEAAEQNLINSLMAENIQVKESEARLRQQEEAALLPDESYVLLLIKCMRLKKQLRKQEAANTIEKQNPSQRRPVAEKAKKGKKEQKRTSRYEKLASEFCSLQSQLDTVLETNSLLTSLVNEKNSLEDRLTQEREAKDQCLLQQQEQSKELQLLRTTNSQIHTELTEQRSLVQQLSAENEALRQLTASKARLRQHEELLPDESYAKLLIKYVRLKKRLRKQGVACNIEEEEEELVEKRRLVQQVGDENKALRKQLRQLPGQIRLDLEKELSGKEAQIISLQQSLELQQKHTETQIQEFQAKLDKAITAAKEKSVLEEELKRRRQKEMREQEEAAEQNLINSLMAENIQVKESEARLRQQEEAALLPDESYVLLLIKCMRLKKQLRKQEAANTIEKQNPSQRRPVAEKAKKGKKEQKRTSRYEKLASEFCSLQSQLDTVLETNSLLTSLVNEKNSLEDRLTQEREAKDQCLLQQQEQSKELQLLRTTNSQIHTELTEQRSLVQQLSAENEALRQLTASKARLRQHEELLPDESYAKLLIKYVRLKKRLRKQGVACNIEEEEEELVEKRRLVQQVGDENKALRKQLRQLPGQIRLDLEKELSGKEAQIISLQQSLELQQKHTETQIQEFQAKLDKAITAAKEKSVLEEELKRRRQKEMREQEEAAECMRLKKQLRKQEAANTIEKQNPSQRRPVAEKAKKGKKEQKRTSRYEKLASEFCSLQSQLDTVLETNSLLTSLVNEKNSLEDRLTQEREAKDQCLLQQQEQSKELQLLRTTNSQIHTELTEQRSLVQQLSAENEALRQLTASKARLRQHEELLPDESYAKLLIKYVRLKKRLRKQGVACNIEEEEEELVEKRRLVQQVGDENKALRKQLRQLPGQIRLDLEKELSGKEAQIISLQQSLELQQKHTETQIQEFQAKLDKAITAAKEKSVLEEELKRRRQKEMREQEEAAEQNLINSLMAENIQVKESEARLRQQEEAALLPDESYVLLLIKCMRLKKQLRKQEAANTIEKQNPSQRRPVAEKAKKGKKEQKRTSRYEKLASEFCSLQSQLDTVLETNSLLTSLVNEKNSLEDRLTQEREAKDQCLLQQQEQSKELQLLRTTNSQIHTELTEQRSLVQQLSAENEALRQLTASKARLRQHEELLPDESYAKLLIKYVRLKKRLRKQGVACNIEEEEEELVEKRRLVQQVGDENKALRKQLRQLPGQIRLDLEKELSGKEAQIISLQQSLELQQKHTETQIQEFQAKLDKAITAAKEKSVLEEELKRRRQKEMREQEEAAEQNLINSLMAENIQVKESEARLRQQEEAALLPDESYVLLLIKCMRLKKQLRKQEAANSYRKAEPFTEETAKKGKKEQKRTSRYEKLASEFCSLQSQLDTVLETNSLLTSLVNEKNSLEDRLTQEREAKDQCLLQQQEQSKELQLLRTTNSQIHTELTEQRSLVQQLSAENEALRQLTASKARLRQHEELLPDESYAKLLIKYVRLKKRLRKQGVACNIEEEEEELVEKRRLVQQVGDENKALRKQLRQLPGQIRLDLEKELSGKEAQIISLQQSLELQQKHTETQIQEFQAKLDKAITAAKEKSVLEEELKRRRQKEMREQEEAAEQNLINSLMAENIQVKESEARLRQQEEAALLPDESYVLLLIKCMRLKKQLRKQEAANTIEKQNPSQRRPVAEKAKKGKKEQKRTSRYEKLASEFCSLQSQLDTVLETNSLLTSLVNEKNSLEDRLTQEREAKDQCLLQQQEQSKELQLLRTTNSQIHTELTEQRSLVQQLSAENEALRQLTASKARLRQHEELLPDESYAKLLIKYVRLKKRLRKQGVACNIEEEEEELVEKRRLVQQVGDENKALRKQLRQLPGQIRLDLEKELSGKEAQIISLQQSLELQQKHTETQIQEFQAKLDKAITAAKEKSVLEEELKRRRQKEMREQEEAAEQNLINSLMAENIQVKESEARLRQQEEAALLPDESYVLLLIKCMRLKKQLRKQEAANTIEKQNPSQRRPVAEKAKKGKKEQKRTSRYEKLASEFCSLQSQLDTVLETNSLLTSLVNEKNSLEDRLTQEREAKDQCLLQQQEQSKELQLLRTTNSQIHTELTEQRSLVQQLSAENEALRQLTASKARLRQHEELLPDESYAKLLIKYVRLKKRLRKQGVACNIEEEEEELVEKRRLVQQVGDENKALRKQLRQLPGQIRLDLEKELSGKEAQIISLQQSLELQQKHTETQIQEFQAKLDKAITAAKEKSVLEEELKRRRQKEMREQEEAAEQNLINSLMAENIQVKESEARLRQQEEAALLPDESYVLLLIKCMRLKKQLRKQEAANAIEKQNPSQRRPVAEKGKETAETRGGRGGRQKRAET</sequence>
<feature type="coiled-coil region" evidence="1">
    <location>
        <begin position="2178"/>
        <end position="2228"/>
    </location>
</feature>
<proteinExistence type="predicted"/>
<dbReference type="InParanoid" id="A0A6P7KIX6"/>
<dbReference type="Proteomes" id="UP000515145">
    <property type="component" value="Chromosome 21"/>
</dbReference>
<feature type="coiled-coil region" evidence="1">
    <location>
        <begin position="164"/>
        <end position="220"/>
    </location>
</feature>
<organism evidence="3 4">
    <name type="scientific">Parambassis ranga</name>
    <name type="common">Indian glassy fish</name>
    <dbReference type="NCBI Taxonomy" id="210632"/>
    <lineage>
        <taxon>Eukaryota</taxon>
        <taxon>Metazoa</taxon>
        <taxon>Chordata</taxon>
        <taxon>Craniata</taxon>
        <taxon>Vertebrata</taxon>
        <taxon>Euteleostomi</taxon>
        <taxon>Actinopterygii</taxon>
        <taxon>Neopterygii</taxon>
        <taxon>Teleostei</taxon>
        <taxon>Neoteleostei</taxon>
        <taxon>Acanthomorphata</taxon>
        <taxon>Ovalentaria</taxon>
        <taxon>Ambassidae</taxon>
        <taxon>Parambassis</taxon>
    </lineage>
</organism>
<feature type="region of interest" description="Disordered" evidence="2">
    <location>
        <begin position="2584"/>
        <end position="2613"/>
    </location>
</feature>
<feature type="region of interest" description="Disordered" evidence="2">
    <location>
        <begin position="2910"/>
        <end position="2951"/>
    </location>
</feature>
<feature type="compositionally biased region" description="Basic and acidic residues" evidence="2">
    <location>
        <begin position="2927"/>
        <end position="2940"/>
    </location>
</feature>
<feature type="region of interest" description="Disordered" evidence="2">
    <location>
        <begin position="1601"/>
        <end position="1629"/>
    </location>
</feature>
<feature type="region of interest" description="Disordered" evidence="2">
    <location>
        <begin position="655"/>
        <end position="684"/>
    </location>
</feature>
<feature type="coiled-coil region" evidence="1">
    <location>
        <begin position="2422"/>
        <end position="2478"/>
    </location>
</feature>
<feature type="compositionally biased region" description="Polar residues" evidence="2">
    <location>
        <begin position="2255"/>
        <end position="2266"/>
    </location>
</feature>
<feature type="region of interest" description="Disordered" evidence="2">
    <location>
        <begin position="984"/>
        <end position="1013"/>
    </location>
</feature>
<feature type="coiled-coil region" evidence="1">
    <location>
        <begin position="1089"/>
        <end position="1119"/>
    </location>
</feature>
<feature type="coiled-coil region" evidence="1">
    <location>
        <begin position="2031"/>
        <end position="2061"/>
    </location>
</feature>
<feature type="coiled-coil region" evidence="1">
    <location>
        <begin position="2360"/>
        <end position="2390"/>
    </location>
</feature>
<feature type="coiled-coil region" evidence="1">
    <location>
        <begin position="2507"/>
        <end position="2557"/>
    </location>
</feature>
<feature type="coiled-coil region" evidence="1">
    <location>
        <begin position="493"/>
        <end position="549"/>
    </location>
</feature>
<feature type="coiled-coil region" evidence="1">
    <location>
        <begin position="2689"/>
        <end position="2719"/>
    </location>
</feature>
<evidence type="ECO:0000256" key="1">
    <source>
        <dbReference type="SAM" id="Coils"/>
    </source>
</evidence>
<name>A0A6P7KIX6_9TELE</name>
<feature type="coiled-coil region" evidence="1">
    <location>
        <begin position="1768"/>
        <end position="1824"/>
    </location>
</feature>
<feature type="compositionally biased region" description="Basic and acidic residues" evidence="2">
    <location>
        <begin position="1936"/>
        <end position="1946"/>
    </location>
</feature>
<feature type="compositionally biased region" description="Polar residues" evidence="2">
    <location>
        <begin position="655"/>
        <end position="666"/>
    </location>
</feature>
<feature type="compositionally biased region" description="Basic residues" evidence="2">
    <location>
        <begin position="2942"/>
        <end position="2951"/>
    </location>
</feature>
<feature type="region of interest" description="Disordered" evidence="2">
    <location>
        <begin position="1"/>
        <end position="26"/>
    </location>
</feature>
<feature type="compositionally biased region" description="Polar residues" evidence="2">
    <location>
        <begin position="2584"/>
        <end position="2595"/>
    </location>
</feature>
<keyword evidence="1" id="KW-0175">Coiled coil</keyword>
<feature type="region of interest" description="Disordered" evidence="2">
    <location>
        <begin position="1936"/>
        <end position="1955"/>
    </location>
</feature>
<protein>
    <submittedName>
        <fullName evidence="4">Trichohyalin</fullName>
    </submittedName>
</protein>
<feature type="region of interest" description="Disordered" evidence="2">
    <location>
        <begin position="1269"/>
        <end position="1302"/>
    </location>
</feature>
<feature type="coiled-coil region" evidence="1">
    <location>
        <begin position="822"/>
        <end position="878"/>
    </location>
</feature>
<feature type="region of interest" description="Disordered" evidence="2">
    <location>
        <begin position="2255"/>
        <end position="2284"/>
    </location>
</feature>
<feature type="coiled-coil region" evidence="1">
    <location>
        <begin position="431"/>
        <end position="461"/>
    </location>
</feature>
<gene>
    <name evidence="4" type="primary">LOC114453749</name>
</gene>
<feature type="coiled-coil region" evidence="1">
    <location>
        <begin position="907"/>
        <end position="957"/>
    </location>
</feature>
<evidence type="ECO:0000313" key="3">
    <source>
        <dbReference type="Proteomes" id="UP000515145"/>
    </source>
</evidence>
<feature type="region of interest" description="Disordered" evidence="2">
    <location>
        <begin position="328"/>
        <end position="356"/>
    </location>
</feature>
<feature type="coiled-coil region" evidence="1">
    <location>
        <begin position="1524"/>
        <end position="1574"/>
    </location>
</feature>
<feature type="coiled-coil region" evidence="1">
    <location>
        <begin position="1151"/>
        <end position="1207"/>
    </location>
</feature>
<feature type="coiled-coil region" evidence="1">
    <location>
        <begin position="2093"/>
        <end position="2149"/>
    </location>
</feature>
<evidence type="ECO:0000256" key="2">
    <source>
        <dbReference type="SAM" id="MobiDB-lite"/>
    </source>
</evidence>
<evidence type="ECO:0000313" key="4">
    <source>
        <dbReference type="RefSeq" id="XP_028289445.1"/>
    </source>
</evidence>
<feature type="compositionally biased region" description="Polar residues" evidence="2">
    <location>
        <begin position="984"/>
        <end position="995"/>
    </location>
</feature>
<reference evidence="4" key="1">
    <citation type="submission" date="2025-08" db="UniProtKB">
        <authorList>
            <consortium name="RefSeq"/>
        </authorList>
    </citation>
    <scope>IDENTIFICATION</scope>
</reference>
<feature type="compositionally biased region" description="Polar residues" evidence="2">
    <location>
        <begin position="1601"/>
        <end position="1612"/>
    </location>
</feature>